<dbReference type="SUPFAM" id="SSF46785">
    <property type="entry name" value="Winged helix' DNA-binding domain"/>
    <property type="match status" value="1"/>
</dbReference>
<dbReference type="PANTHER" id="PTHR33204:SF37">
    <property type="entry name" value="HTH-TYPE TRANSCRIPTIONAL REGULATOR YODB"/>
    <property type="match status" value="1"/>
</dbReference>
<evidence type="ECO:0000313" key="6">
    <source>
        <dbReference type="Proteomes" id="UP000600247"/>
    </source>
</evidence>
<dbReference type="Gene3D" id="1.10.10.10">
    <property type="entry name" value="Winged helix-like DNA-binding domain superfamily/Winged helix DNA-binding domain"/>
    <property type="match status" value="1"/>
</dbReference>
<evidence type="ECO:0000313" key="5">
    <source>
        <dbReference type="EMBL" id="GGG78495.1"/>
    </source>
</evidence>
<evidence type="ECO:0000259" key="4">
    <source>
        <dbReference type="PROSITE" id="PS51118"/>
    </source>
</evidence>
<dbReference type="GO" id="GO:0003677">
    <property type="term" value="F:DNA binding"/>
    <property type="evidence" value="ECO:0007669"/>
    <property type="project" value="UniProtKB-KW"/>
</dbReference>
<keyword evidence="1" id="KW-0805">Transcription regulation</keyword>
<dbReference type="AlphaFoldDB" id="A0A917HG11"/>
<dbReference type="InterPro" id="IPR036388">
    <property type="entry name" value="WH-like_DNA-bd_sf"/>
</dbReference>
<dbReference type="InterPro" id="IPR036390">
    <property type="entry name" value="WH_DNA-bd_sf"/>
</dbReference>
<proteinExistence type="predicted"/>
<protein>
    <recommendedName>
        <fullName evidence="4">HTH hxlR-type domain-containing protein</fullName>
    </recommendedName>
</protein>
<dbReference type="EMBL" id="BMHY01000008">
    <property type="protein sequence ID" value="GGG78495.1"/>
    <property type="molecule type" value="Genomic_DNA"/>
</dbReference>
<dbReference type="RefSeq" id="WP_188890893.1">
    <property type="nucleotide sequence ID" value="NZ_BMHY01000008.1"/>
</dbReference>
<gene>
    <name evidence="5" type="ORF">GCM10010918_39260</name>
</gene>
<organism evidence="5 6">
    <name type="scientific">Paenibacillus radicis</name>
    <name type="common">ex Gao et al. 2016</name>
    <dbReference type="NCBI Taxonomy" id="1737354"/>
    <lineage>
        <taxon>Bacteria</taxon>
        <taxon>Bacillati</taxon>
        <taxon>Bacillota</taxon>
        <taxon>Bacilli</taxon>
        <taxon>Bacillales</taxon>
        <taxon>Paenibacillaceae</taxon>
        <taxon>Paenibacillus</taxon>
    </lineage>
</organism>
<evidence type="ECO:0000256" key="1">
    <source>
        <dbReference type="ARBA" id="ARBA00023015"/>
    </source>
</evidence>
<keyword evidence="3" id="KW-0804">Transcription</keyword>
<dbReference type="Proteomes" id="UP000600247">
    <property type="component" value="Unassembled WGS sequence"/>
</dbReference>
<sequence>MDVRKEDELCLISIREALEVVRGKWSFLVLSLLSLGPQRFNQMRRNLDNISIKSLTDVLRHLEHYKVINRQVFPTVPVAVEYSLTDKGREYIPVLAQMRKWGENWGEHPQLVDGREHRCSTNRRALKNSPNRQLS</sequence>
<evidence type="ECO:0000256" key="2">
    <source>
        <dbReference type="ARBA" id="ARBA00023125"/>
    </source>
</evidence>
<feature type="domain" description="HTH hxlR-type" evidence="4">
    <location>
        <begin position="10"/>
        <end position="110"/>
    </location>
</feature>
<reference evidence="5 6" key="1">
    <citation type="journal article" date="2014" name="Int. J. Syst. Evol. Microbiol.">
        <title>Complete genome sequence of Corynebacterium casei LMG S-19264T (=DSM 44701T), isolated from a smear-ripened cheese.</title>
        <authorList>
            <consortium name="US DOE Joint Genome Institute (JGI-PGF)"/>
            <person name="Walter F."/>
            <person name="Albersmeier A."/>
            <person name="Kalinowski J."/>
            <person name="Ruckert C."/>
        </authorList>
    </citation>
    <scope>NUCLEOTIDE SEQUENCE [LARGE SCALE GENOMIC DNA]</scope>
    <source>
        <strain evidence="5 6">CGMCC 1.15286</strain>
    </source>
</reference>
<dbReference type="Pfam" id="PF01638">
    <property type="entry name" value="HxlR"/>
    <property type="match status" value="1"/>
</dbReference>
<dbReference type="PANTHER" id="PTHR33204">
    <property type="entry name" value="TRANSCRIPTIONAL REGULATOR, MARR FAMILY"/>
    <property type="match status" value="1"/>
</dbReference>
<dbReference type="PROSITE" id="PS51118">
    <property type="entry name" value="HTH_HXLR"/>
    <property type="match status" value="1"/>
</dbReference>
<accession>A0A917HG11</accession>
<name>A0A917HG11_9BACL</name>
<comment type="caution">
    <text evidence="5">The sequence shown here is derived from an EMBL/GenBank/DDBJ whole genome shotgun (WGS) entry which is preliminary data.</text>
</comment>
<keyword evidence="2" id="KW-0238">DNA-binding</keyword>
<keyword evidence="6" id="KW-1185">Reference proteome</keyword>
<evidence type="ECO:0000256" key="3">
    <source>
        <dbReference type="ARBA" id="ARBA00023163"/>
    </source>
</evidence>
<dbReference type="InterPro" id="IPR002577">
    <property type="entry name" value="HTH_HxlR"/>
</dbReference>